<evidence type="ECO:0000313" key="2">
    <source>
        <dbReference type="Proteomes" id="UP000185678"/>
    </source>
</evidence>
<protein>
    <submittedName>
        <fullName evidence="1">Uncharacterized protein</fullName>
    </submittedName>
</protein>
<proteinExistence type="predicted"/>
<organism evidence="1 2">
    <name type="scientific">Insolitispirillum peregrinum</name>
    <dbReference type="NCBI Taxonomy" id="80876"/>
    <lineage>
        <taxon>Bacteria</taxon>
        <taxon>Pseudomonadati</taxon>
        <taxon>Pseudomonadota</taxon>
        <taxon>Alphaproteobacteria</taxon>
        <taxon>Rhodospirillales</taxon>
        <taxon>Novispirillaceae</taxon>
        <taxon>Insolitispirillum</taxon>
    </lineage>
</organism>
<dbReference type="RefSeq" id="WP_076399940.1">
    <property type="nucleotide sequence ID" value="NZ_FTOA01000003.1"/>
</dbReference>
<dbReference type="Proteomes" id="UP000185678">
    <property type="component" value="Unassembled WGS sequence"/>
</dbReference>
<reference evidence="1 2" key="1">
    <citation type="submission" date="2017-01" db="EMBL/GenBank/DDBJ databases">
        <authorList>
            <person name="Mah S.A."/>
            <person name="Swanson W.J."/>
            <person name="Moy G.W."/>
            <person name="Vacquier V.D."/>
        </authorList>
    </citation>
    <scope>NUCLEOTIDE SEQUENCE [LARGE SCALE GENOMIC DNA]</scope>
    <source>
        <strain evidence="1 2">DSM 11589</strain>
    </source>
</reference>
<dbReference type="STRING" id="80876.SAMN05421779_103314"/>
<evidence type="ECO:0000313" key="1">
    <source>
        <dbReference type="EMBL" id="SIS72911.1"/>
    </source>
</evidence>
<dbReference type="EMBL" id="FTOA01000003">
    <property type="protein sequence ID" value="SIS72911.1"/>
    <property type="molecule type" value="Genomic_DNA"/>
</dbReference>
<dbReference type="OrthoDB" id="6711434at2"/>
<accession>A0A1N7LGM3</accession>
<keyword evidence="2" id="KW-1185">Reference proteome</keyword>
<name>A0A1N7LGM3_9PROT</name>
<dbReference type="AlphaFoldDB" id="A0A1N7LGM3"/>
<sequence length="155" mass="17231">MRPIRIVAAQDYHLRDLARRLRAGDRAEVAALGYPDPLPGIRASAAASLWVKAGVIDTRRGERVLAVWGLGAVAGEPDVGGPWLLSTRSIERYRSALLRYAKAEIPAMHQRFPILRGVVDARYAGAVRWIGWMGFQYGPPMEINGVPFLPFERRV</sequence>
<gene>
    <name evidence="1" type="ORF">SAMN05421779_103314</name>
</gene>